<keyword evidence="1" id="KW-0472">Membrane</keyword>
<keyword evidence="1" id="KW-1133">Transmembrane helix</keyword>
<organism evidence="2 3">
    <name type="scientific">Paenibacillus hemerocallicola</name>
    <dbReference type="NCBI Taxonomy" id="1172614"/>
    <lineage>
        <taxon>Bacteria</taxon>
        <taxon>Bacillati</taxon>
        <taxon>Bacillota</taxon>
        <taxon>Bacilli</taxon>
        <taxon>Bacillales</taxon>
        <taxon>Paenibacillaceae</taxon>
        <taxon>Paenibacillus</taxon>
    </lineage>
</organism>
<protein>
    <submittedName>
        <fullName evidence="2">Uncharacterized protein</fullName>
    </submittedName>
</protein>
<feature type="transmembrane region" description="Helical" evidence="1">
    <location>
        <begin position="140"/>
        <end position="161"/>
    </location>
</feature>
<keyword evidence="1" id="KW-0812">Transmembrane</keyword>
<dbReference type="RefSeq" id="WP_139602792.1">
    <property type="nucleotide sequence ID" value="NZ_VDCQ01000016.1"/>
</dbReference>
<feature type="transmembrane region" description="Helical" evidence="1">
    <location>
        <begin position="55"/>
        <end position="80"/>
    </location>
</feature>
<feature type="transmembrane region" description="Helical" evidence="1">
    <location>
        <begin position="167"/>
        <end position="185"/>
    </location>
</feature>
<feature type="transmembrane region" description="Helical" evidence="1">
    <location>
        <begin position="86"/>
        <end position="104"/>
    </location>
</feature>
<accession>A0A5C4TAU2</accession>
<dbReference type="OrthoDB" id="82335at2"/>
<keyword evidence="3" id="KW-1185">Reference proteome</keyword>
<reference evidence="2 3" key="1">
    <citation type="submission" date="2019-05" db="EMBL/GenBank/DDBJ databases">
        <title>We sequenced the genome of Paenibacillus hemerocallicola KCTC 33185 for further insight into its adaptation and study the phylogeny of Paenibacillus.</title>
        <authorList>
            <person name="Narsing Rao M.P."/>
        </authorList>
    </citation>
    <scope>NUCLEOTIDE SEQUENCE [LARGE SCALE GENOMIC DNA]</scope>
    <source>
        <strain evidence="2 3">KCTC 33185</strain>
    </source>
</reference>
<evidence type="ECO:0000313" key="3">
    <source>
        <dbReference type="Proteomes" id="UP000307943"/>
    </source>
</evidence>
<gene>
    <name evidence="2" type="ORF">FE784_13850</name>
</gene>
<sequence length="193" mass="20778">MKDDFFEARTPPNTHATPYGGGHVPMAYPVEKLPLKSKFAATLLSMIIPGTGQMYLGAVVRGMSIMLLLALNIVSIVFFADGPVEFNVLPVTLLSLLIPVLYFYNVFDAVHQTDAINRAIRHGNHFPGPVAYPNANGGNLLLGFIGAVVFFCSLSAFGGWWDGLFTVNTAVGGAALLIAGAFLFVKEFRGKKQ</sequence>
<name>A0A5C4TAU2_9BACL</name>
<proteinExistence type="predicted"/>
<comment type="caution">
    <text evidence="2">The sequence shown here is derived from an EMBL/GenBank/DDBJ whole genome shotgun (WGS) entry which is preliminary data.</text>
</comment>
<evidence type="ECO:0000256" key="1">
    <source>
        <dbReference type="SAM" id="Phobius"/>
    </source>
</evidence>
<dbReference type="Proteomes" id="UP000307943">
    <property type="component" value="Unassembled WGS sequence"/>
</dbReference>
<dbReference type="EMBL" id="VDCQ01000016">
    <property type="protein sequence ID" value="TNJ65730.1"/>
    <property type="molecule type" value="Genomic_DNA"/>
</dbReference>
<evidence type="ECO:0000313" key="2">
    <source>
        <dbReference type="EMBL" id="TNJ65730.1"/>
    </source>
</evidence>
<dbReference type="AlphaFoldDB" id="A0A5C4TAU2"/>